<dbReference type="EMBL" id="JBAKAZ010000097">
    <property type="protein sequence ID" value="MEL0630831.1"/>
    <property type="molecule type" value="Genomic_DNA"/>
</dbReference>
<proteinExistence type="predicted"/>
<name>A0ABU9GU99_9GAMM</name>
<evidence type="ECO:0000313" key="2">
    <source>
        <dbReference type="Proteomes" id="UP001369082"/>
    </source>
</evidence>
<dbReference type="Proteomes" id="UP001369082">
    <property type="component" value="Unassembled WGS sequence"/>
</dbReference>
<keyword evidence="2" id="KW-1185">Reference proteome</keyword>
<reference evidence="1 2" key="1">
    <citation type="submission" date="2024-02" db="EMBL/GenBank/DDBJ databases">
        <title>Bacteria isolated from the canopy kelp, Nereocystis luetkeana.</title>
        <authorList>
            <person name="Pfister C.A."/>
            <person name="Younker I.T."/>
            <person name="Light S.H."/>
        </authorList>
    </citation>
    <scope>NUCLEOTIDE SEQUENCE [LARGE SCALE GENOMIC DNA]</scope>
    <source>
        <strain evidence="1 2">TI.1.05</strain>
    </source>
</reference>
<dbReference type="RefSeq" id="WP_341599004.1">
    <property type="nucleotide sequence ID" value="NZ_JBAKAZ010000097.1"/>
</dbReference>
<accession>A0ABU9GU99</accession>
<comment type="caution">
    <text evidence="1">The sequence shown here is derived from an EMBL/GenBank/DDBJ whole genome shotgun (WGS) entry which is preliminary data.</text>
</comment>
<feature type="non-terminal residue" evidence="1">
    <location>
        <position position="1"/>
    </location>
</feature>
<organism evidence="1 2">
    <name type="scientific">Psychromonas aquatilis</name>
    <dbReference type="NCBI Taxonomy" id="2005072"/>
    <lineage>
        <taxon>Bacteria</taxon>
        <taxon>Pseudomonadati</taxon>
        <taxon>Pseudomonadota</taxon>
        <taxon>Gammaproteobacteria</taxon>
        <taxon>Alteromonadales</taxon>
        <taxon>Psychromonadaceae</taxon>
        <taxon>Psychromonas</taxon>
    </lineage>
</organism>
<sequence length="70" mass="8360">PFFSLPFLTFIFRLRSSSLLDVYWLLFRPVGDFTFSKPVEKVSKILFEKAQRQEVVAVFNTVIYLLYYVE</sequence>
<protein>
    <submittedName>
        <fullName evidence="1">Uncharacterized protein</fullName>
    </submittedName>
</protein>
<gene>
    <name evidence="1" type="ORF">V6256_14580</name>
</gene>
<evidence type="ECO:0000313" key="1">
    <source>
        <dbReference type="EMBL" id="MEL0630831.1"/>
    </source>
</evidence>